<proteinExistence type="predicted"/>
<reference evidence="3 4" key="1">
    <citation type="submission" date="2019-06" db="EMBL/GenBank/DDBJ databases">
        <title>Sequencing the genomes of 1000 actinobacteria strains.</title>
        <authorList>
            <person name="Klenk H.-P."/>
        </authorList>
    </citation>
    <scope>NUCLEOTIDE SEQUENCE [LARGE SCALE GENOMIC DNA]</scope>
    <source>
        <strain evidence="3 4">DSM 45928</strain>
    </source>
</reference>
<accession>A0A543AUN9</accession>
<evidence type="ECO:0000256" key="2">
    <source>
        <dbReference type="SAM" id="Phobius"/>
    </source>
</evidence>
<evidence type="ECO:0000256" key="1">
    <source>
        <dbReference type="SAM" id="MobiDB-lite"/>
    </source>
</evidence>
<dbReference type="Proteomes" id="UP000317043">
    <property type="component" value="Unassembled WGS sequence"/>
</dbReference>
<keyword evidence="4" id="KW-1185">Reference proteome</keyword>
<keyword evidence="2" id="KW-0472">Membrane</keyword>
<name>A0A543AUN9_9ACTN</name>
<feature type="compositionally biased region" description="Basic and acidic residues" evidence="1">
    <location>
        <begin position="13"/>
        <end position="22"/>
    </location>
</feature>
<feature type="region of interest" description="Disordered" evidence="1">
    <location>
        <begin position="103"/>
        <end position="127"/>
    </location>
</feature>
<keyword evidence="2" id="KW-0812">Transmembrane</keyword>
<comment type="caution">
    <text evidence="3">The sequence shown here is derived from an EMBL/GenBank/DDBJ whole genome shotgun (WGS) entry which is preliminary data.</text>
</comment>
<protein>
    <submittedName>
        <fullName evidence="3">Uncharacterized protein</fullName>
    </submittedName>
</protein>
<keyword evidence="2" id="KW-1133">Transmembrane helix</keyword>
<dbReference type="InParanoid" id="A0A543AUN9"/>
<evidence type="ECO:0000313" key="4">
    <source>
        <dbReference type="Proteomes" id="UP000317043"/>
    </source>
</evidence>
<organism evidence="3 4">
    <name type="scientific">Stackebrandtia endophytica</name>
    <dbReference type="NCBI Taxonomy" id="1496996"/>
    <lineage>
        <taxon>Bacteria</taxon>
        <taxon>Bacillati</taxon>
        <taxon>Actinomycetota</taxon>
        <taxon>Actinomycetes</taxon>
        <taxon>Glycomycetales</taxon>
        <taxon>Glycomycetaceae</taxon>
        <taxon>Stackebrandtia</taxon>
    </lineage>
</organism>
<gene>
    <name evidence="3" type="ORF">FB566_1816</name>
</gene>
<sequence length="127" mass="13999">MYHSSPGFHALENHSHVQDRHRETRRRVRNDGSEAARAVPVGPRLKSLFALIALVINGGLAFLAWNAGFTAVAIILGAIAVLMIVDLGWQRYKISREPEVPEFPWPWRRHTSNGGGSNGGGHAKSVR</sequence>
<feature type="compositionally biased region" description="Gly residues" evidence="1">
    <location>
        <begin position="113"/>
        <end position="127"/>
    </location>
</feature>
<evidence type="ECO:0000313" key="3">
    <source>
        <dbReference type="EMBL" id="TQL76292.1"/>
    </source>
</evidence>
<feature type="region of interest" description="Disordered" evidence="1">
    <location>
        <begin position="13"/>
        <end position="36"/>
    </location>
</feature>
<dbReference type="RefSeq" id="WP_142037476.1">
    <property type="nucleotide sequence ID" value="NZ_JBHTGS010000001.1"/>
</dbReference>
<feature type="transmembrane region" description="Helical" evidence="2">
    <location>
        <begin position="71"/>
        <end position="89"/>
    </location>
</feature>
<dbReference type="AlphaFoldDB" id="A0A543AUN9"/>
<dbReference type="EMBL" id="VFOW01000001">
    <property type="protein sequence ID" value="TQL76292.1"/>
    <property type="molecule type" value="Genomic_DNA"/>
</dbReference>